<reference evidence="4 5" key="1">
    <citation type="submission" date="2020-07" db="EMBL/GenBank/DDBJ databases">
        <title>Exploring microbial biodiversity for novel pathways involved in the catabolism of aromatic compounds derived from lignin.</title>
        <authorList>
            <person name="Elkins J."/>
        </authorList>
    </citation>
    <scope>NUCLEOTIDE SEQUENCE [LARGE SCALE GENOMIC DNA]</scope>
    <source>
        <strain evidence="4 5">H2C3B</strain>
    </source>
</reference>
<accession>A0A7Y9WFJ5</accession>
<dbReference type="PROSITE" id="PS50231">
    <property type="entry name" value="RICIN_B_LECTIN"/>
    <property type="match status" value="1"/>
</dbReference>
<dbReference type="RefSeq" id="WP_179704649.1">
    <property type="nucleotide sequence ID" value="NZ_JACCAU010000001.1"/>
</dbReference>
<protein>
    <submittedName>
        <fullName evidence="4">Hemolysin</fullName>
    </submittedName>
</protein>
<dbReference type="GO" id="GO:0051715">
    <property type="term" value="P:cytolysis in another organism"/>
    <property type="evidence" value="ECO:0007669"/>
    <property type="project" value="InterPro"/>
</dbReference>
<dbReference type="InterPro" id="IPR016183">
    <property type="entry name" value="Leukocidin/Hemolysin_toxin"/>
</dbReference>
<dbReference type="Gene3D" id="6.20.40.20">
    <property type="entry name" value="Leukocidin/Hemolysin toxin, pre-stem domain"/>
    <property type="match status" value="1"/>
</dbReference>
<dbReference type="Proteomes" id="UP000572540">
    <property type="component" value="Unassembled WGS sequence"/>
</dbReference>
<evidence type="ECO:0000313" key="4">
    <source>
        <dbReference type="EMBL" id="NYH19901.1"/>
    </source>
</evidence>
<evidence type="ECO:0000259" key="3">
    <source>
        <dbReference type="SMART" id="SM00458"/>
    </source>
</evidence>
<evidence type="ECO:0000256" key="2">
    <source>
        <dbReference type="SAM" id="SignalP"/>
    </source>
</evidence>
<proteinExistence type="predicted"/>
<dbReference type="EMBL" id="JACCAU010000001">
    <property type="protein sequence ID" value="NYH19901.1"/>
    <property type="molecule type" value="Genomic_DNA"/>
</dbReference>
<dbReference type="InterPro" id="IPR043080">
    <property type="entry name" value="Hemolysin_N_sf"/>
</dbReference>
<feature type="signal peptide" evidence="2">
    <location>
        <begin position="1"/>
        <end position="25"/>
    </location>
</feature>
<dbReference type="GO" id="GO:0005576">
    <property type="term" value="C:extracellular region"/>
    <property type="evidence" value="ECO:0007669"/>
    <property type="project" value="InterPro"/>
</dbReference>
<dbReference type="CDD" id="cd23423">
    <property type="entry name" value="beta-trefoil_Ricin_hemolysin"/>
    <property type="match status" value="1"/>
</dbReference>
<comment type="caution">
    <text evidence="4">The sequence shown here is derived from an EMBL/GenBank/DDBJ whole genome shotgun (WGS) entry which is preliminary data.</text>
</comment>
<dbReference type="SMART" id="SM00458">
    <property type="entry name" value="RICIN"/>
    <property type="match status" value="1"/>
</dbReference>
<evidence type="ECO:0000313" key="5">
    <source>
        <dbReference type="Proteomes" id="UP000572540"/>
    </source>
</evidence>
<dbReference type="InterPro" id="IPR035992">
    <property type="entry name" value="Ricin_B-like_lectins"/>
</dbReference>
<dbReference type="Pfam" id="PF12563">
    <property type="entry name" value="Hemolysin_N"/>
    <property type="match status" value="1"/>
</dbReference>
<dbReference type="Pfam" id="PF07968">
    <property type="entry name" value="Leukocidin"/>
    <property type="match status" value="1"/>
</dbReference>
<gene>
    <name evidence="4" type="ORF">GGD41_007129</name>
</gene>
<dbReference type="Gene3D" id="2.70.240.20">
    <property type="entry name" value="Leukocidin/Hemolysin toxin, cytolysin domain"/>
    <property type="match status" value="1"/>
</dbReference>
<sequence>MKGIRTTHLFAVPLLISGLAIPVSGANGMDINRSPVAAVFDQFDSQKLSGISYIGGSNAGDFGKLSSIRKMVLDEGRRYFVDLGGLSESQKKNIKQAIQDNLGVSFEADWLFVGRHKNNLIFTPLRSLDDAALKVAVNRAGKPTGSSAYGRNPTSEDQATLPHVAFYVDVNRPIRDWECTFPNSQFWERGSRTFCNNGNISLVYRVNLMRSLAFGLGGSATPDAKLVRISLDEESGGAGIQLNDRNLSWREAHTGRTVVDGWTNSHSTDAIAKDYRFTINAVDVSGNGQQSASILKTFPASNFNANYEHTEVSGFQIGVGGKDESNRSAPKIKLEPQFSYRQELTLRYKTEDYRILRSSSDSSRVSFIWERQQYPTAESLLNVATSPVWDTLYPIDSKKISALSYRGITPNFDVIYRAAPAAKGVTRFYIDSSVNIWAIYDAIYQHFYVVGSHKSYQAQEQWQKYRRVSEVVHFDVDWNHPVFTGGRPVNIQLGDQNNSCLANGSQGKVIIEACDLKSNAQSFIYDQYGRYVSAANAGQCLDGNDLTSFKPCNASLTQRWAWKDQSETLENEYVAGSFLAHDMRSNQMTLASPGASNVSTRMLTKFTDIFSQ</sequence>
<keyword evidence="1 2" id="KW-0732">Signal</keyword>
<name>A0A7Y9WFJ5_9BURK</name>
<dbReference type="AlphaFoldDB" id="A0A7Y9WFJ5"/>
<dbReference type="InterPro" id="IPR044883">
    <property type="entry name" value="Hemolysin_pre-stem_dom_sf"/>
</dbReference>
<feature type="chain" id="PRO_5031408775" evidence="2">
    <location>
        <begin position="26"/>
        <end position="612"/>
    </location>
</feature>
<evidence type="ECO:0000256" key="1">
    <source>
        <dbReference type="ARBA" id="ARBA00022729"/>
    </source>
</evidence>
<feature type="domain" description="Ricin B lectin" evidence="3">
    <location>
        <begin position="487"/>
        <end position="605"/>
    </location>
</feature>
<dbReference type="Gene3D" id="3.30.110.130">
    <property type="entry name" value="Hemolytic toxin, N-terminal domain"/>
    <property type="match status" value="1"/>
</dbReference>
<organism evidence="4 5">
    <name type="scientific">Paraburkholderia bryophila</name>
    <dbReference type="NCBI Taxonomy" id="420952"/>
    <lineage>
        <taxon>Bacteria</taxon>
        <taxon>Pseudomonadati</taxon>
        <taxon>Pseudomonadota</taxon>
        <taxon>Betaproteobacteria</taxon>
        <taxon>Burkholderiales</taxon>
        <taxon>Burkholderiaceae</taxon>
        <taxon>Paraburkholderia</taxon>
    </lineage>
</organism>
<dbReference type="SUPFAM" id="SSF50370">
    <property type="entry name" value="Ricin B-like lectins"/>
    <property type="match status" value="1"/>
</dbReference>
<dbReference type="InterPro" id="IPR022220">
    <property type="entry name" value="Hemolysin_N"/>
</dbReference>
<dbReference type="InterPro" id="IPR000772">
    <property type="entry name" value="Ricin_B_lectin"/>
</dbReference>